<name>A0ABU5EB55_9PROT</name>
<keyword evidence="3 6" id="KW-0547">Nucleotide-binding</keyword>
<reference evidence="8 9" key="1">
    <citation type="journal article" date="2016" name="Antonie Van Leeuwenhoek">
        <title>Dongia soli sp. nov., isolated from soil from Dokdo, Korea.</title>
        <authorList>
            <person name="Kim D.U."/>
            <person name="Lee H."/>
            <person name="Kim H."/>
            <person name="Kim S.G."/>
            <person name="Ka J.O."/>
        </authorList>
    </citation>
    <scope>NUCLEOTIDE SEQUENCE [LARGE SCALE GENOMIC DNA]</scope>
    <source>
        <strain evidence="8 9">D78</strain>
    </source>
</reference>
<evidence type="ECO:0000256" key="5">
    <source>
        <dbReference type="ARBA" id="ARBA00048539"/>
    </source>
</evidence>
<comment type="subcellular location">
    <subcellularLocation>
        <location evidence="6">Cytoplasm</location>
    </subcellularLocation>
</comment>
<dbReference type="PANTHER" id="PTHR43033">
    <property type="entry name" value="TRNA(ILE)-LYSIDINE SYNTHASE-RELATED"/>
    <property type="match status" value="1"/>
</dbReference>
<protein>
    <recommendedName>
        <fullName evidence="6">tRNA(Ile)-lysidine synthase</fullName>
        <ecNumber evidence="6">6.3.4.19</ecNumber>
    </recommendedName>
    <alternativeName>
        <fullName evidence="6">tRNA(Ile)-2-lysyl-cytidine synthase</fullName>
    </alternativeName>
    <alternativeName>
        <fullName evidence="6">tRNA(Ile)-lysidine synthetase</fullName>
    </alternativeName>
</protein>
<dbReference type="EMBL" id="JAXCLW010000002">
    <property type="protein sequence ID" value="MDY0883376.1"/>
    <property type="molecule type" value="Genomic_DNA"/>
</dbReference>
<dbReference type="RefSeq" id="WP_320508414.1">
    <property type="nucleotide sequence ID" value="NZ_JAXCLW010000002.1"/>
</dbReference>
<dbReference type="NCBIfam" id="TIGR02432">
    <property type="entry name" value="lysidine_TilS_N"/>
    <property type="match status" value="1"/>
</dbReference>
<keyword evidence="1 6" id="KW-0436">Ligase</keyword>
<dbReference type="Proteomes" id="UP001279642">
    <property type="component" value="Unassembled WGS sequence"/>
</dbReference>
<dbReference type="InterPro" id="IPR011063">
    <property type="entry name" value="TilS/TtcA_N"/>
</dbReference>
<evidence type="ECO:0000256" key="3">
    <source>
        <dbReference type="ARBA" id="ARBA00022741"/>
    </source>
</evidence>
<comment type="catalytic activity">
    <reaction evidence="5 6">
        <text>cytidine(34) in tRNA(Ile2) + L-lysine + ATP = lysidine(34) in tRNA(Ile2) + AMP + diphosphate + H(+)</text>
        <dbReference type="Rhea" id="RHEA:43744"/>
        <dbReference type="Rhea" id="RHEA-COMP:10625"/>
        <dbReference type="Rhea" id="RHEA-COMP:10670"/>
        <dbReference type="ChEBI" id="CHEBI:15378"/>
        <dbReference type="ChEBI" id="CHEBI:30616"/>
        <dbReference type="ChEBI" id="CHEBI:32551"/>
        <dbReference type="ChEBI" id="CHEBI:33019"/>
        <dbReference type="ChEBI" id="CHEBI:82748"/>
        <dbReference type="ChEBI" id="CHEBI:83665"/>
        <dbReference type="ChEBI" id="CHEBI:456215"/>
        <dbReference type="EC" id="6.3.4.19"/>
    </reaction>
</comment>
<dbReference type="InterPro" id="IPR014729">
    <property type="entry name" value="Rossmann-like_a/b/a_fold"/>
</dbReference>
<feature type="binding site" evidence="6">
    <location>
        <begin position="53"/>
        <end position="58"/>
    </location>
    <ligand>
        <name>ATP</name>
        <dbReference type="ChEBI" id="CHEBI:30616"/>
    </ligand>
</feature>
<keyword evidence="6" id="KW-0963">Cytoplasm</keyword>
<evidence type="ECO:0000259" key="7">
    <source>
        <dbReference type="Pfam" id="PF01171"/>
    </source>
</evidence>
<dbReference type="GO" id="GO:0032267">
    <property type="term" value="F:tRNA(Ile)-lysidine synthase activity"/>
    <property type="evidence" value="ECO:0007669"/>
    <property type="project" value="UniProtKB-EC"/>
</dbReference>
<dbReference type="InterPro" id="IPR012795">
    <property type="entry name" value="tRNA_Ile_lys_synt_N"/>
</dbReference>
<evidence type="ECO:0000256" key="1">
    <source>
        <dbReference type="ARBA" id="ARBA00022598"/>
    </source>
</evidence>
<accession>A0ABU5EB55</accession>
<evidence type="ECO:0000256" key="6">
    <source>
        <dbReference type="HAMAP-Rule" id="MF_01161"/>
    </source>
</evidence>
<evidence type="ECO:0000256" key="4">
    <source>
        <dbReference type="ARBA" id="ARBA00022840"/>
    </source>
</evidence>
<gene>
    <name evidence="6 8" type="primary">tilS</name>
    <name evidence="8" type="ORF">SMD27_11015</name>
</gene>
<keyword evidence="2 6" id="KW-0819">tRNA processing</keyword>
<evidence type="ECO:0000313" key="9">
    <source>
        <dbReference type="Proteomes" id="UP001279642"/>
    </source>
</evidence>
<dbReference type="CDD" id="cd01992">
    <property type="entry name" value="TilS_N"/>
    <property type="match status" value="1"/>
</dbReference>
<comment type="domain">
    <text evidence="6">The N-terminal region contains the highly conserved SGGXDS motif, predicted to be a P-loop motif involved in ATP binding.</text>
</comment>
<evidence type="ECO:0000256" key="2">
    <source>
        <dbReference type="ARBA" id="ARBA00022694"/>
    </source>
</evidence>
<sequence>MNPAKQDRGGLDLTEQHGAAVKPVAPLHLQEFTDLMLPLGPFETGVHLAVAVSGGSDSMALSLLLAEWVAARGGRLSVLSVDHGLRRAAAEECRRVGEILADYAAGERPQAIDHHILTWTGPKPKTGIMAAARDARYALLTDWCRRHDILHLAIAHQAEDQAETYLMRQAHGSGPYGLAAMPAIRPLDGVRILRPLLGISKARLIETLLERKVGWIEDPSNTSLRFERVRWRRRADPDTELPALLDATCAAGMRRDRTEREAAAWLARHGHVDSAGYAVLKRVAFNTVPASLVKSVLRDLIYTIGTADFVLSADKLATLMVQIETAAKGGLTLAGCHVEWSGDKIAIYREAAGCEAPRLVQPGPIILWDKRYRVNLMGPLPANAGSWSLGAIGEWGLANRPVPQDVLDLPLRARQALPALRRDGQIAVWPRLGEARAQHGSAGQNVAVRELSAFPRSDVAFLPRRGATSCGFAVVRPQKRIM</sequence>
<dbReference type="Gene3D" id="3.40.50.620">
    <property type="entry name" value="HUPs"/>
    <property type="match status" value="1"/>
</dbReference>
<keyword evidence="4 6" id="KW-0067">ATP-binding</keyword>
<dbReference type="HAMAP" id="MF_01161">
    <property type="entry name" value="tRNA_Ile_lys_synt"/>
    <property type="match status" value="1"/>
</dbReference>
<comment type="function">
    <text evidence="6">Ligates lysine onto the cytidine present at position 34 of the AUA codon-specific tRNA(Ile) that contains the anticodon CAU, in an ATP-dependent manner. Cytidine is converted to lysidine, thus changing the amino acid specificity of the tRNA from methionine to isoleucine.</text>
</comment>
<evidence type="ECO:0000313" key="8">
    <source>
        <dbReference type="EMBL" id="MDY0883376.1"/>
    </source>
</evidence>
<proteinExistence type="inferred from homology"/>
<keyword evidence="9" id="KW-1185">Reference proteome</keyword>
<feature type="domain" description="tRNA(Ile)-lysidine/2-thiocytidine synthase N-terminal" evidence="7">
    <location>
        <begin position="48"/>
        <end position="233"/>
    </location>
</feature>
<dbReference type="SUPFAM" id="SSF52402">
    <property type="entry name" value="Adenine nucleotide alpha hydrolases-like"/>
    <property type="match status" value="1"/>
</dbReference>
<comment type="similarity">
    <text evidence="6">Belongs to the tRNA(Ile)-lysidine synthase family.</text>
</comment>
<dbReference type="EC" id="6.3.4.19" evidence="6"/>
<comment type="caution">
    <text evidence="8">The sequence shown here is derived from an EMBL/GenBank/DDBJ whole genome shotgun (WGS) entry which is preliminary data.</text>
</comment>
<dbReference type="InterPro" id="IPR012094">
    <property type="entry name" value="tRNA_Ile_lys_synt"/>
</dbReference>
<dbReference type="Pfam" id="PF01171">
    <property type="entry name" value="ATP_bind_3"/>
    <property type="match status" value="1"/>
</dbReference>
<dbReference type="PANTHER" id="PTHR43033:SF1">
    <property type="entry name" value="TRNA(ILE)-LYSIDINE SYNTHASE-RELATED"/>
    <property type="match status" value="1"/>
</dbReference>
<organism evidence="8 9">
    <name type="scientific">Dongia soli</name>
    <dbReference type="NCBI Taxonomy" id="600628"/>
    <lineage>
        <taxon>Bacteria</taxon>
        <taxon>Pseudomonadati</taxon>
        <taxon>Pseudomonadota</taxon>
        <taxon>Alphaproteobacteria</taxon>
        <taxon>Rhodospirillales</taxon>
        <taxon>Dongiaceae</taxon>
        <taxon>Dongia</taxon>
    </lineage>
</organism>